<evidence type="ECO:0000259" key="9">
    <source>
        <dbReference type="Pfam" id="PF09733"/>
    </source>
</evidence>
<evidence type="ECO:0008006" key="13">
    <source>
        <dbReference type="Google" id="ProtNLM"/>
    </source>
</evidence>
<dbReference type="CDD" id="cd21750">
    <property type="entry name" value="ZnB-Zn_SUZ12"/>
    <property type="match status" value="1"/>
</dbReference>
<dbReference type="Proteomes" id="UP000075880">
    <property type="component" value="Unassembled WGS sequence"/>
</dbReference>
<feature type="region of interest" description="Disordered" evidence="8">
    <location>
        <begin position="1"/>
        <end position="34"/>
    </location>
</feature>
<feature type="domain" description="Polycomb protein SUZ12-like zinc finger" evidence="10">
    <location>
        <begin position="509"/>
        <end position="575"/>
    </location>
</feature>
<evidence type="ECO:0000313" key="11">
    <source>
        <dbReference type="EnsemblMetazoa" id="ENSAATROPP012238"/>
    </source>
</evidence>
<evidence type="ECO:0000256" key="1">
    <source>
        <dbReference type="ARBA" id="ARBA00007416"/>
    </source>
</evidence>
<dbReference type="CDD" id="cd21740">
    <property type="entry name" value="C2_II_SUZ12"/>
    <property type="match status" value="1"/>
</dbReference>
<evidence type="ECO:0000256" key="4">
    <source>
        <dbReference type="ARBA" id="ARBA00022833"/>
    </source>
</evidence>
<feature type="region of interest" description="Disordered" evidence="8">
    <location>
        <begin position="271"/>
        <end position="290"/>
    </location>
</feature>
<dbReference type="AlphaFoldDB" id="A0AAG5DNG0"/>
<reference evidence="11" key="1">
    <citation type="submission" date="2024-04" db="UniProtKB">
        <authorList>
            <consortium name="EnsemblMetazoa"/>
        </authorList>
    </citation>
    <scope>IDENTIFICATION</scope>
    <source>
        <strain evidence="11">EBRO</strain>
    </source>
</reference>
<evidence type="ECO:0000256" key="5">
    <source>
        <dbReference type="ARBA" id="ARBA00022853"/>
    </source>
</evidence>
<dbReference type="GO" id="GO:0031490">
    <property type="term" value="F:chromatin DNA binding"/>
    <property type="evidence" value="ECO:0007669"/>
    <property type="project" value="TreeGrafter"/>
</dbReference>
<keyword evidence="4" id="KW-0862">Zinc</keyword>
<dbReference type="GO" id="GO:0008270">
    <property type="term" value="F:zinc ion binding"/>
    <property type="evidence" value="ECO:0007669"/>
    <property type="project" value="UniProtKB-KW"/>
</dbReference>
<organism evidence="11 12">
    <name type="scientific">Anopheles atroparvus</name>
    <name type="common">European mosquito</name>
    <dbReference type="NCBI Taxonomy" id="41427"/>
    <lineage>
        <taxon>Eukaryota</taxon>
        <taxon>Metazoa</taxon>
        <taxon>Ecdysozoa</taxon>
        <taxon>Arthropoda</taxon>
        <taxon>Hexapoda</taxon>
        <taxon>Insecta</taxon>
        <taxon>Pterygota</taxon>
        <taxon>Neoptera</taxon>
        <taxon>Endopterygota</taxon>
        <taxon>Diptera</taxon>
        <taxon>Nematocera</taxon>
        <taxon>Culicoidea</taxon>
        <taxon>Culicidae</taxon>
        <taxon>Anophelinae</taxon>
        <taxon>Anopheles</taxon>
    </lineage>
</organism>
<keyword evidence="6" id="KW-0805">Transcription regulation</keyword>
<feature type="region of interest" description="Disordered" evidence="8">
    <location>
        <begin position="827"/>
        <end position="976"/>
    </location>
</feature>
<keyword evidence="12" id="KW-1185">Reference proteome</keyword>
<dbReference type="GO" id="GO:0006325">
    <property type="term" value="P:chromatin organization"/>
    <property type="evidence" value="ECO:0007669"/>
    <property type="project" value="UniProtKB-KW"/>
</dbReference>
<keyword evidence="3" id="KW-0863">Zinc-finger</keyword>
<comment type="similarity">
    <text evidence="1">Belongs to the VEFS (VRN2-EMF2-FIS2-SU(Z)12) family.</text>
</comment>
<proteinExistence type="inferred from homology"/>
<keyword evidence="2" id="KW-0479">Metal-binding</keyword>
<evidence type="ECO:0000256" key="8">
    <source>
        <dbReference type="SAM" id="MobiDB-lite"/>
    </source>
</evidence>
<feature type="region of interest" description="Disordered" evidence="8">
    <location>
        <begin position="403"/>
        <end position="430"/>
    </location>
</feature>
<feature type="compositionally biased region" description="Gly residues" evidence="8">
    <location>
        <begin position="832"/>
        <end position="843"/>
    </location>
</feature>
<evidence type="ECO:0000259" key="10">
    <source>
        <dbReference type="Pfam" id="PF23320"/>
    </source>
</evidence>
<feature type="compositionally biased region" description="Low complexity" evidence="8">
    <location>
        <begin position="924"/>
        <end position="961"/>
    </location>
</feature>
<evidence type="ECO:0000256" key="2">
    <source>
        <dbReference type="ARBA" id="ARBA00022723"/>
    </source>
</evidence>
<feature type="compositionally biased region" description="Low complexity" evidence="8">
    <location>
        <begin position="885"/>
        <end position="909"/>
    </location>
</feature>
<sequence length="1004" mass="110696">MERHAMKHANGSPTGGSSTPPVTSGKKIIPKKKEVESSIRQCKPEFSQAEQEAFFQAFEKPSQIYRFLGLKNKIQPIFLHRNLSYMRNRMSRSHQARKSFKVDALLAQKLSKLRTEKANALATSGEYLSLCFLGFFDKKNLANSGALVGGEDVDSVEEAHKFNSRRCVLVETFLLKISHNKRKDISSTLKQTAVGKSEVTINPNDDPVTFVATYDEKPPVVSIPTESFRSLCSANLKVTGAQVSFLLLFRVHYAVPATAANGNGCCDVATSNGHTDPEAGSDAEEEPPNKRQKLHTYSKMFSGELAIFDKQGRFLLKEADYELTVQEMLPHQKSFVTKYTSPLKNWSSDGYDTMDCGPSDDCICTSNSDEQVDGLMDCFDEFIKHPTLKFRLQWTKEPLHGMGEVGHVGNGCSDKENYQPPSPSESFKKGLNININNNSILTPAAASGRMNEMEQDQSSSDGSISPPDVKPPAQFLPDDKALVPSSSSSSSGVGRISDVGGLELGYEVKRVIYQLIHNNTSRQQTETTEFICPWCGINCCILYSLLKHLKLCHGRFVFNFVPISNGARIDVSINELYDGSYNGSPHDLLSPSIGYTRRGPVRRTVVTNLLVCRPRRQKPSLSEFIDTDENEFDNQRPFITGHSRMYHHTMTCLPVHPRELDIDSEGESDPLWLQHKTMQMIDEFTDVNEGEKELMKMWNLHVMKYGYVGDCQIPIALEMFIERRGRELWERNLFRNFVLHMCSMFDFGLVSAEVMQRTIRKLRKIPVNDVELQEQVRNFRETQMSYWNNVGVHKQAQKPEVRAGVGERTLGAGASSSSGSLASYHLHKTVHGGSGNGPAGAGDGQQRKVKPMITPAKNTDQSAISPPRRRSGTAAVNAAAKGTPSSTTAATQSSSSQSSSNANASSHSTGAPPKNGSGKTVLKAPATSSSSYAYPATAGKKSSTGSPLVSSTSTSSISSSSNHNKHHHLQPSQSKAALSTIMTRRKSLSLGTHLTQSQRKRSLN</sequence>
<evidence type="ECO:0000256" key="7">
    <source>
        <dbReference type="ARBA" id="ARBA00023163"/>
    </source>
</evidence>
<dbReference type="PANTHER" id="PTHR22597">
    <property type="entry name" value="POLYCOMB GROUP PROTEIN"/>
    <property type="match status" value="1"/>
</dbReference>
<dbReference type="Pfam" id="PF23320">
    <property type="entry name" value="Zn_SUZ12"/>
    <property type="match status" value="1"/>
</dbReference>
<dbReference type="GO" id="GO:0035098">
    <property type="term" value="C:ESC/E(Z) complex"/>
    <property type="evidence" value="ECO:0007669"/>
    <property type="project" value="TreeGrafter"/>
</dbReference>
<dbReference type="GO" id="GO:0016586">
    <property type="term" value="C:RSC-type complex"/>
    <property type="evidence" value="ECO:0007669"/>
    <property type="project" value="TreeGrafter"/>
</dbReference>
<dbReference type="InterPro" id="IPR019135">
    <property type="entry name" value="Polycomb_protein_VEFS-Box"/>
</dbReference>
<dbReference type="PANTHER" id="PTHR22597:SF0">
    <property type="entry name" value="POLYCOMB PROTEIN SUZ12"/>
    <property type="match status" value="1"/>
</dbReference>
<feature type="compositionally biased region" description="Polar residues" evidence="8">
    <location>
        <begin position="11"/>
        <end position="22"/>
    </location>
</feature>
<evidence type="ECO:0000256" key="6">
    <source>
        <dbReference type="ARBA" id="ARBA00023015"/>
    </source>
</evidence>
<protein>
    <recommendedName>
        <fullName evidence="13">Polycomb protein VEFS-Box domain-containing protein</fullName>
    </recommendedName>
</protein>
<dbReference type="InterPro" id="IPR057540">
    <property type="entry name" value="Znf_SUZ12"/>
</dbReference>
<keyword evidence="5" id="KW-0156">Chromatin regulator</keyword>
<evidence type="ECO:0000256" key="3">
    <source>
        <dbReference type="ARBA" id="ARBA00022771"/>
    </source>
</evidence>
<dbReference type="CDD" id="cd21551">
    <property type="entry name" value="VEFS-box_SUZ12"/>
    <property type="match status" value="1"/>
</dbReference>
<accession>A0AAG5DNG0</accession>
<feature type="domain" description="Polycomb protein VEFS-Box" evidence="9">
    <location>
        <begin position="635"/>
        <end position="755"/>
    </location>
</feature>
<feature type="region of interest" description="Disordered" evidence="8">
    <location>
        <begin position="449"/>
        <end position="494"/>
    </location>
</feature>
<keyword evidence="7" id="KW-0804">Transcription</keyword>
<dbReference type="EnsemblMetazoa" id="ENSAATROPT013450">
    <property type="protein sequence ID" value="ENSAATROPP012238"/>
    <property type="gene ID" value="ENSAATROPG010920"/>
</dbReference>
<name>A0AAG5DNG0_ANOAO</name>
<evidence type="ECO:0000313" key="12">
    <source>
        <dbReference type="Proteomes" id="UP000075880"/>
    </source>
</evidence>
<dbReference type="Pfam" id="PF09733">
    <property type="entry name" value="VEFS-Box"/>
    <property type="match status" value="1"/>
</dbReference>